<gene>
    <name evidence="1" type="ORF">LCGC14_2986390</name>
</gene>
<proteinExistence type="predicted"/>
<protein>
    <submittedName>
        <fullName evidence="1">Uncharacterized protein</fullName>
    </submittedName>
</protein>
<organism evidence="1">
    <name type="scientific">marine sediment metagenome</name>
    <dbReference type="NCBI Taxonomy" id="412755"/>
    <lineage>
        <taxon>unclassified sequences</taxon>
        <taxon>metagenomes</taxon>
        <taxon>ecological metagenomes</taxon>
    </lineage>
</organism>
<dbReference type="EMBL" id="LAZR01061121">
    <property type="protein sequence ID" value="KKK64225.1"/>
    <property type="molecule type" value="Genomic_DNA"/>
</dbReference>
<sequence length="185" mass="20183">MDKMQKQMENDGSIAETAHLDLTDSTKRFKKLLDNKIIDVNDIGDMINQLLPSGVTEEDICLEQLTDLFKTIAVFQVTDTFNSAVNDTIKGDTSLTVGKIHYIDGVNLYVVTYDPATGLPALFQDDEEISVGGVTADVDEGSGGIYDGFLIDREYAGTTAAGANFEIKEDEDYDDRPDVGALRAT</sequence>
<accession>A0A0F8XSQ6</accession>
<dbReference type="AlphaFoldDB" id="A0A0F8XSQ6"/>
<comment type="caution">
    <text evidence="1">The sequence shown here is derived from an EMBL/GenBank/DDBJ whole genome shotgun (WGS) entry which is preliminary data.</text>
</comment>
<evidence type="ECO:0000313" key="1">
    <source>
        <dbReference type="EMBL" id="KKK64225.1"/>
    </source>
</evidence>
<feature type="non-terminal residue" evidence="1">
    <location>
        <position position="185"/>
    </location>
</feature>
<reference evidence="1" key="1">
    <citation type="journal article" date="2015" name="Nature">
        <title>Complex archaea that bridge the gap between prokaryotes and eukaryotes.</title>
        <authorList>
            <person name="Spang A."/>
            <person name="Saw J.H."/>
            <person name="Jorgensen S.L."/>
            <person name="Zaremba-Niedzwiedzka K."/>
            <person name="Martijn J."/>
            <person name="Lind A.E."/>
            <person name="van Eijk R."/>
            <person name="Schleper C."/>
            <person name="Guy L."/>
            <person name="Ettema T.J."/>
        </authorList>
    </citation>
    <scope>NUCLEOTIDE SEQUENCE</scope>
</reference>
<name>A0A0F8XSQ6_9ZZZZ</name>